<accession>A0A9D4ZJW3</accession>
<comment type="caution">
    <text evidence="3">The sequence shown here is derived from an EMBL/GenBank/DDBJ whole genome shotgun (WGS) entry which is preliminary data.</text>
</comment>
<feature type="repeat" description="PPR" evidence="2">
    <location>
        <begin position="809"/>
        <end position="843"/>
    </location>
</feature>
<name>A0A9D4ZJW3_ADICA</name>
<evidence type="ECO:0000313" key="4">
    <source>
        <dbReference type="Proteomes" id="UP000886520"/>
    </source>
</evidence>
<dbReference type="NCBIfam" id="TIGR00756">
    <property type="entry name" value="PPR"/>
    <property type="match status" value="6"/>
</dbReference>
<feature type="repeat" description="PPR" evidence="2">
    <location>
        <begin position="738"/>
        <end position="773"/>
    </location>
</feature>
<evidence type="ECO:0000256" key="2">
    <source>
        <dbReference type="PROSITE-ProRule" id="PRU00708"/>
    </source>
</evidence>
<keyword evidence="1" id="KW-0677">Repeat</keyword>
<feature type="repeat" description="PPR" evidence="2">
    <location>
        <begin position="435"/>
        <end position="469"/>
    </location>
</feature>
<dbReference type="Gene3D" id="1.25.40.10">
    <property type="entry name" value="Tetratricopeptide repeat domain"/>
    <property type="match status" value="10"/>
</dbReference>
<feature type="repeat" description="PPR" evidence="2">
    <location>
        <begin position="233"/>
        <end position="267"/>
    </location>
</feature>
<feature type="repeat" description="PPR" evidence="2">
    <location>
        <begin position="31"/>
        <end position="65"/>
    </location>
</feature>
<dbReference type="Proteomes" id="UP000886520">
    <property type="component" value="Chromosome 9"/>
</dbReference>
<dbReference type="InterPro" id="IPR046960">
    <property type="entry name" value="PPR_At4g14850-like_plant"/>
</dbReference>
<keyword evidence="4" id="KW-1185">Reference proteome</keyword>
<dbReference type="PANTHER" id="PTHR24015">
    <property type="entry name" value="OS07G0578800 PROTEIN-RELATED"/>
    <property type="match status" value="1"/>
</dbReference>
<reference evidence="3" key="1">
    <citation type="submission" date="2021-01" db="EMBL/GenBank/DDBJ databases">
        <title>Adiantum capillus-veneris genome.</title>
        <authorList>
            <person name="Fang Y."/>
            <person name="Liao Q."/>
        </authorList>
    </citation>
    <scope>NUCLEOTIDE SEQUENCE</scope>
    <source>
        <strain evidence="3">H3</strain>
        <tissue evidence="3">Leaf</tissue>
    </source>
</reference>
<evidence type="ECO:0008006" key="5">
    <source>
        <dbReference type="Google" id="ProtNLM"/>
    </source>
</evidence>
<feature type="repeat" description="PPR" evidence="2">
    <location>
        <begin position="334"/>
        <end position="368"/>
    </location>
</feature>
<dbReference type="Pfam" id="PF13041">
    <property type="entry name" value="PPR_2"/>
    <property type="match status" value="4"/>
</dbReference>
<dbReference type="GO" id="GO:0048731">
    <property type="term" value="P:system development"/>
    <property type="evidence" value="ECO:0007669"/>
    <property type="project" value="UniProtKB-ARBA"/>
</dbReference>
<dbReference type="InterPro" id="IPR011990">
    <property type="entry name" value="TPR-like_helical_dom_sf"/>
</dbReference>
<feature type="repeat" description="PPR" evidence="2">
    <location>
        <begin position="941"/>
        <end position="975"/>
    </location>
</feature>
<dbReference type="EMBL" id="JABFUD020000009">
    <property type="protein sequence ID" value="KAI5075791.1"/>
    <property type="molecule type" value="Genomic_DNA"/>
</dbReference>
<feature type="repeat" description="PPR" evidence="2">
    <location>
        <begin position="536"/>
        <end position="570"/>
    </location>
</feature>
<sequence length="1110" mass="123804">MHFRTHIRQRLNSCTLLEDACAHFDSLFERNVYLWNTIIGVQAKHGRSMQSLQLFQQMQQESTIPDNVTVIHMLSLYTRLELLADGRRLHSCLLQEMVASDVVMGTALLTMYGRLGLVELAEGVFCQTKEKDVTSWNAMMKIYAQNGQDSNVMQLFYQMQLTELDPDKVTYVCFLGACARLLDLGNGKLIHTWIMCRKLECDSMVTTTLVSMYGKCSSLDDAQMLVDNLAEREAATWNTLIAAFVAHGKDKQALSIFNQMRQEGVIAEKATFVSILGALGGEIALTEGKRMHAHIAACGYLCDRVVTTALFGMYGSCGSMRDAEDLFEGMVERTNISWNAMLSEHLQNKCGEKVFQMFDRMLWEGQVPDKVTYLNMLLACTLEETFVGGSIMHVLIKSSIHESEVAVATALIAMYAKFGNLDRARRLFDSIHERNIISWTCILRAYAQCGLSKDVFHLLEQLKQEGSLPNEATLTLSLSVCCDHTQILKGKQLHVCVSADKLESEFFLLNALANMYAKCGSLEDAIIISDNILQKDIYMWNNLIEACARKGLETLGFQILDQMQQEGHLPNAFTFIGILEVCCNVTNVRRCPELHVRIVHGDLKEDCSVASALVKTHGTCGKVKEAWTIFDCVLHKDAVLWNTIMSVNAHQGHAVSILQLYVQMLQEGQLPTSITYLSLFSACANSNFLMEGVRLHCCIRHSKLELDISLMNSLIFMYGKCGRHEISDRLLLEMPKRDRVSWSGLITVYAEIGHSRKALQLYYQMVSQEDILPDVATIISTLSACAGSALFTEGKELHNHITFLKLDADVEVINSLINMYGKCGDLEDALALFANLSKKDTCSWNTMLTLLLYHSHDIRAIDLFSCMQQEEVIPCEITFVTLLSACGNVASLICGRVLHFMVACSEVESMKSVANALISMYGKCGSLKDALRQFTKLSARDTISWNAMIAAYAQHGCGEEALKLLNMMQTGRSPADEVSFLATISACGHTGLVDIGCYLWASMCQELKIKPGSEHFSCLLDAFSRAGRMFDAKKFIVNMPYQPCSASWTALLSACRDYVNVAQGLQVADYLLEMDPLEFPTHIMYSNIHFVASRASFVEPGAVCLSAQQA</sequence>
<feature type="repeat" description="PPR" evidence="2">
    <location>
        <begin position="637"/>
        <end position="671"/>
    </location>
</feature>
<dbReference type="OrthoDB" id="1952878at2759"/>
<dbReference type="FunFam" id="1.25.40.10:FF:000158">
    <property type="entry name" value="pentatricopeptide repeat-containing protein At2g33680"/>
    <property type="match status" value="1"/>
</dbReference>
<dbReference type="GO" id="GO:0009451">
    <property type="term" value="P:RNA modification"/>
    <property type="evidence" value="ECO:0007669"/>
    <property type="project" value="InterPro"/>
</dbReference>
<dbReference type="PROSITE" id="PS51375">
    <property type="entry name" value="PPR"/>
    <property type="match status" value="10"/>
</dbReference>
<feature type="repeat" description="PPR" evidence="2">
    <location>
        <begin position="132"/>
        <end position="166"/>
    </location>
</feature>
<evidence type="ECO:0000313" key="3">
    <source>
        <dbReference type="EMBL" id="KAI5075791.1"/>
    </source>
</evidence>
<gene>
    <name evidence="3" type="ORF">GOP47_0009867</name>
</gene>
<evidence type="ECO:0000256" key="1">
    <source>
        <dbReference type="ARBA" id="ARBA00022737"/>
    </source>
</evidence>
<protein>
    <recommendedName>
        <fullName evidence="5">Pentatricopeptide repeat-containing protein</fullName>
    </recommendedName>
</protein>
<proteinExistence type="predicted"/>
<dbReference type="GO" id="GO:0003723">
    <property type="term" value="F:RNA binding"/>
    <property type="evidence" value="ECO:0007669"/>
    <property type="project" value="InterPro"/>
</dbReference>
<dbReference type="PANTHER" id="PTHR24015:SF548">
    <property type="entry name" value="OS08G0340900 PROTEIN"/>
    <property type="match status" value="1"/>
</dbReference>
<dbReference type="AlphaFoldDB" id="A0A9D4ZJW3"/>
<dbReference type="InterPro" id="IPR002885">
    <property type="entry name" value="PPR_rpt"/>
</dbReference>
<organism evidence="3 4">
    <name type="scientific">Adiantum capillus-veneris</name>
    <name type="common">Maidenhair fern</name>
    <dbReference type="NCBI Taxonomy" id="13818"/>
    <lineage>
        <taxon>Eukaryota</taxon>
        <taxon>Viridiplantae</taxon>
        <taxon>Streptophyta</taxon>
        <taxon>Embryophyta</taxon>
        <taxon>Tracheophyta</taxon>
        <taxon>Polypodiopsida</taxon>
        <taxon>Polypodiidae</taxon>
        <taxon>Polypodiales</taxon>
        <taxon>Pteridineae</taxon>
        <taxon>Pteridaceae</taxon>
        <taxon>Vittarioideae</taxon>
        <taxon>Adiantum</taxon>
    </lineage>
</organism>
<dbReference type="Pfam" id="PF01535">
    <property type="entry name" value="PPR"/>
    <property type="match status" value="11"/>
</dbReference>